<accession>A0AAU6SR20</accession>
<dbReference type="Pfam" id="PF04985">
    <property type="entry name" value="Phage_tube"/>
    <property type="match status" value="1"/>
</dbReference>
<sequence>MADRIRMRLTALVESVPLMNEIVDFTPPDIKSKVANNEGSFVMSEDVVGFEALKWTLKVHGDHRALQNALGKFFMDNAQVNITEQGKHTDGAKYKEEFSLYGPITNIKKEPAKMGEKPTVTIEGTCKAYKLTDTGTVVHDINIDTGHTVVGGADLMGLAGI</sequence>
<name>A0AAU6SR20_UNCXX</name>
<evidence type="ECO:0000313" key="1">
    <source>
        <dbReference type="EMBL" id="XAG22415.1"/>
    </source>
</evidence>
<reference evidence="1" key="1">
    <citation type="submission" date="2022-03" db="EMBL/GenBank/DDBJ databases">
        <title>Sea Food Isolates.</title>
        <authorList>
            <person name="Li c."/>
        </authorList>
    </citation>
    <scope>NUCLEOTIDE SEQUENCE</scope>
    <source>
        <strain evidence="1">19PA01SH03</strain>
    </source>
</reference>
<dbReference type="AlphaFoldDB" id="A0AAU6SR20"/>
<dbReference type="InterPro" id="IPR006498">
    <property type="entry name" value="Tail_tube"/>
</dbReference>
<gene>
    <name evidence="1" type="ORF">MRN70_06335</name>
</gene>
<dbReference type="EMBL" id="CP095338">
    <property type="protein sequence ID" value="XAG22415.1"/>
    <property type="molecule type" value="Genomic_DNA"/>
</dbReference>
<organism evidence="1">
    <name type="scientific">bacterium 19PA01SH03</name>
    <dbReference type="NCBI Taxonomy" id="2920705"/>
    <lineage>
        <taxon>Bacteria</taxon>
    </lineage>
</organism>
<proteinExistence type="predicted"/>
<protein>
    <submittedName>
        <fullName evidence="1">Phage major tail tube protein</fullName>
    </submittedName>
</protein>